<evidence type="ECO:0000313" key="2">
    <source>
        <dbReference type="Proteomes" id="UP000076420"/>
    </source>
</evidence>
<sequence length="164" mass="17923">MLLSRASNGKKINSDNIREKFPILLEQIYIPFCFSYKPTRRHSNMNVKSTFLFLCSLLFTQTLAEGLRIGPAVCMLACDFDNGYVLSDRGCSCVKVKGSSPACPELRCGPRACLSFKTDVNGCPTCDCDCRPAVCPSTPCRYGVQHFTDGKGCPACSCLSPAPR</sequence>
<gene>
    <name evidence="1" type="primary">106074430</name>
</gene>
<dbReference type="OrthoDB" id="10021323at2759"/>
<protein>
    <recommendedName>
        <fullName evidence="3">Antistasin-like domain-containing protein</fullName>
    </recommendedName>
</protein>
<dbReference type="VEuPathDB" id="VectorBase:BGLB037153"/>
<dbReference type="KEGG" id="bgt:106074430"/>
<name>A0A2C9M0M3_BIOGL</name>
<proteinExistence type="predicted"/>
<dbReference type="Proteomes" id="UP000076420">
    <property type="component" value="Unassembled WGS sequence"/>
</dbReference>
<dbReference type="RefSeq" id="XP_013090656.2">
    <property type="nucleotide sequence ID" value="XM_013235202.2"/>
</dbReference>
<reference evidence="1" key="1">
    <citation type="submission" date="2020-05" db="UniProtKB">
        <authorList>
            <consortium name="EnsemblMetazoa"/>
        </authorList>
    </citation>
    <scope>IDENTIFICATION</scope>
    <source>
        <strain evidence="1">BB02</strain>
    </source>
</reference>
<dbReference type="EnsemblMetazoa" id="BGLB037153-RA">
    <property type="protein sequence ID" value="BGLB037153-PA"/>
    <property type="gene ID" value="BGLB037153"/>
</dbReference>
<evidence type="ECO:0000313" key="1">
    <source>
        <dbReference type="EnsemblMetazoa" id="BGLB037153-PA"/>
    </source>
</evidence>
<dbReference type="AlphaFoldDB" id="A0A2C9M0M3"/>
<organism evidence="1 2">
    <name type="scientific">Biomphalaria glabrata</name>
    <name type="common">Bloodfluke planorb</name>
    <name type="synonym">Freshwater snail</name>
    <dbReference type="NCBI Taxonomy" id="6526"/>
    <lineage>
        <taxon>Eukaryota</taxon>
        <taxon>Metazoa</taxon>
        <taxon>Spiralia</taxon>
        <taxon>Lophotrochozoa</taxon>
        <taxon>Mollusca</taxon>
        <taxon>Gastropoda</taxon>
        <taxon>Heterobranchia</taxon>
        <taxon>Euthyneura</taxon>
        <taxon>Panpulmonata</taxon>
        <taxon>Hygrophila</taxon>
        <taxon>Lymnaeoidea</taxon>
        <taxon>Planorbidae</taxon>
        <taxon>Biomphalaria</taxon>
    </lineage>
</organism>
<evidence type="ECO:0008006" key="3">
    <source>
        <dbReference type="Google" id="ProtNLM"/>
    </source>
</evidence>
<accession>A0A2C9M0M3</accession>